<organism evidence="3 4">
    <name type="scientific">Dekkera bruxellensis</name>
    <name type="common">Brettanomyces custersii</name>
    <dbReference type="NCBI Taxonomy" id="5007"/>
    <lineage>
        <taxon>Eukaryota</taxon>
        <taxon>Fungi</taxon>
        <taxon>Dikarya</taxon>
        <taxon>Ascomycota</taxon>
        <taxon>Saccharomycotina</taxon>
        <taxon>Pichiomycetes</taxon>
        <taxon>Pichiales</taxon>
        <taxon>Pichiaceae</taxon>
        <taxon>Brettanomyces</taxon>
    </lineage>
</organism>
<dbReference type="Pfam" id="PF02777">
    <property type="entry name" value="Sod_Fe_C"/>
    <property type="match status" value="2"/>
</dbReference>
<proteinExistence type="predicted"/>
<dbReference type="PANTHER" id="PTHR43595:SF1">
    <property type="entry name" value="SMALL RIBOSOMAL SUBUNIT PROTEIN MS43"/>
    <property type="match status" value="1"/>
</dbReference>
<dbReference type="Proteomes" id="UP000478008">
    <property type="component" value="Unassembled WGS sequence"/>
</dbReference>
<dbReference type="InterPro" id="IPR019832">
    <property type="entry name" value="Mn/Fe_SOD_C"/>
</dbReference>
<accession>A0A7D9GXI6</accession>
<protein>
    <submittedName>
        <fullName evidence="3">DEBR0S1_13344g1_1</fullName>
    </submittedName>
</protein>
<dbReference type="GO" id="GO:0005737">
    <property type="term" value="C:cytoplasm"/>
    <property type="evidence" value="ECO:0007669"/>
    <property type="project" value="TreeGrafter"/>
</dbReference>
<feature type="domain" description="Manganese/iron superoxide dismutase C-terminal" evidence="2">
    <location>
        <begin position="352"/>
        <end position="408"/>
    </location>
</feature>
<evidence type="ECO:0000256" key="1">
    <source>
        <dbReference type="ARBA" id="ARBA00037226"/>
    </source>
</evidence>
<name>A0A7D9GXI6_DEKBR</name>
<dbReference type="AlphaFoldDB" id="A0A7D9GXI6"/>
<reference evidence="3 4" key="1">
    <citation type="submission" date="2019-07" db="EMBL/GenBank/DDBJ databases">
        <authorList>
            <person name="Friedrich A."/>
            <person name="Schacherer J."/>
        </authorList>
    </citation>
    <scope>NUCLEOTIDE SEQUENCE [LARGE SCALE GENOMIC DNA]</scope>
</reference>
<dbReference type="OMA" id="VFGKQQY"/>
<dbReference type="GO" id="GO:0046872">
    <property type="term" value="F:metal ion binding"/>
    <property type="evidence" value="ECO:0007669"/>
    <property type="project" value="InterPro"/>
</dbReference>
<evidence type="ECO:0000313" key="4">
    <source>
        <dbReference type="Proteomes" id="UP000478008"/>
    </source>
</evidence>
<dbReference type="EMBL" id="CABFWN010000001">
    <property type="protein sequence ID" value="VUG16303.1"/>
    <property type="molecule type" value="Genomic_DNA"/>
</dbReference>
<sequence>MFSATKLNVVKYSGVKVINFNTSSNLSRCFSFSLKRQDEEVADLDAFSKDKSFVPDDSSSSVQVQIPTTDSLSAYEKSGNGIPGLLSKDVFKDIWTRQTKTRLEDLKYGISESPNLEELNAFFNTERQESAARVNAQRGMNPFLRTNRKFGGGFSGAGFADDFSLKSSNKVADQYYKLLEKTSKSQADDFVFQSASSIYNLFYFLSSVKSNTSDSNKFEKELLKGDFLKMPDVYASVPNAPTSGELLDMINTSFGSLKEFRTLFLDSANSIHGNGYTWLVRRFIKPQMGRGSKTINRFSSLAVLNTYNNGTPHQFRAKQISSARKYHEKRGMVENESSADQLFNLNQIDIPTVAEAQDSYESFEFVHEPLLSVGVNPSFYVRDYGVFGKKKYLENVWNCINWSVVEERLGKN</sequence>
<keyword evidence="4" id="KW-1185">Reference proteome</keyword>
<evidence type="ECO:0000259" key="2">
    <source>
        <dbReference type="Pfam" id="PF02777"/>
    </source>
</evidence>
<dbReference type="InterPro" id="IPR036314">
    <property type="entry name" value="SOD_C_sf"/>
</dbReference>
<dbReference type="GO" id="GO:0004784">
    <property type="term" value="F:superoxide dismutase activity"/>
    <property type="evidence" value="ECO:0007669"/>
    <property type="project" value="InterPro"/>
</dbReference>
<evidence type="ECO:0000313" key="3">
    <source>
        <dbReference type="EMBL" id="VUG16303.1"/>
    </source>
</evidence>
<comment type="function">
    <text evidence="1">Component of the mitochondrial ribosome (mitoribosome), a dedicated translation machinery responsible for the synthesis of mitochondrial genome-encoded proteins, including at least some of the essential transmembrane subunits of the mitochondrial respiratory chain. The mitoribosomes are attached to the mitochondrial inner membrane and translation products are cotranslationally integrated into the membrane.</text>
</comment>
<dbReference type="PANTHER" id="PTHR43595">
    <property type="entry name" value="37S RIBOSOMAL PROTEIN S26, MITOCHONDRIAL"/>
    <property type="match status" value="1"/>
</dbReference>
<dbReference type="SUPFAM" id="SSF54719">
    <property type="entry name" value="Fe,Mn superoxide dismutase (SOD), C-terminal domain"/>
    <property type="match status" value="1"/>
</dbReference>
<feature type="domain" description="Manganese/iron superoxide dismutase C-terminal" evidence="2">
    <location>
        <begin position="243"/>
        <end position="282"/>
    </location>
</feature>
<dbReference type="Gene3D" id="3.55.40.20">
    <property type="entry name" value="Iron/manganese superoxide dismutase, C-terminal domain"/>
    <property type="match status" value="1"/>
</dbReference>
<gene>
    <name evidence="3" type="ORF">DEBR0S1_13344G</name>
</gene>